<protein>
    <submittedName>
        <fullName evidence="1">Uncharacterized protein</fullName>
    </submittedName>
</protein>
<dbReference type="EMBL" id="JAPCID010000005">
    <property type="protein sequence ID" value="MDA0136650.1"/>
    <property type="molecule type" value="Genomic_DNA"/>
</dbReference>
<comment type="caution">
    <text evidence="1">The sequence shown here is derived from an EMBL/GenBank/DDBJ whole genome shotgun (WGS) entry which is preliminary data.</text>
</comment>
<accession>A0ABT4RDN7</accession>
<organism evidence="1 2">
    <name type="scientific">Solirubrobacter deserti</name>
    <dbReference type="NCBI Taxonomy" id="2282478"/>
    <lineage>
        <taxon>Bacteria</taxon>
        <taxon>Bacillati</taxon>
        <taxon>Actinomycetota</taxon>
        <taxon>Thermoleophilia</taxon>
        <taxon>Solirubrobacterales</taxon>
        <taxon>Solirubrobacteraceae</taxon>
        <taxon>Solirubrobacter</taxon>
    </lineage>
</organism>
<proteinExistence type="predicted"/>
<name>A0ABT4RDN7_9ACTN</name>
<gene>
    <name evidence="1" type="ORF">OJ962_04015</name>
</gene>
<evidence type="ECO:0000313" key="1">
    <source>
        <dbReference type="EMBL" id="MDA0136650.1"/>
    </source>
</evidence>
<keyword evidence="2" id="KW-1185">Reference proteome</keyword>
<dbReference type="RefSeq" id="WP_255525646.1">
    <property type="nucleotide sequence ID" value="NZ_JAPCID010000005.1"/>
</dbReference>
<dbReference type="Proteomes" id="UP001147700">
    <property type="component" value="Unassembled WGS sequence"/>
</dbReference>
<sequence length="43" mass="4303">MLALGFSALAIAIAGAGRYSVDAALGVARRVPGYPGGERRSLA</sequence>
<evidence type="ECO:0000313" key="2">
    <source>
        <dbReference type="Proteomes" id="UP001147700"/>
    </source>
</evidence>
<reference evidence="1" key="1">
    <citation type="submission" date="2022-10" db="EMBL/GenBank/DDBJ databases">
        <title>The WGS of Solirubrobacter sp. CPCC 204708.</title>
        <authorList>
            <person name="Jiang Z."/>
        </authorList>
    </citation>
    <scope>NUCLEOTIDE SEQUENCE</scope>
    <source>
        <strain evidence="1">CPCC 204708</strain>
    </source>
</reference>